<dbReference type="GO" id="GO:0005524">
    <property type="term" value="F:ATP binding"/>
    <property type="evidence" value="ECO:0007669"/>
    <property type="project" value="InterPro"/>
</dbReference>
<evidence type="ECO:0000313" key="2">
    <source>
        <dbReference type="EMBL" id="CAB4961283.1"/>
    </source>
</evidence>
<dbReference type="AlphaFoldDB" id="A0A6J7NP14"/>
<dbReference type="GO" id="GO:0004812">
    <property type="term" value="F:aminoacyl-tRNA ligase activity"/>
    <property type="evidence" value="ECO:0007669"/>
    <property type="project" value="InterPro"/>
</dbReference>
<dbReference type="SUPFAM" id="SSF47323">
    <property type="entry name" value="Anticodon-binding domain of a subclass of class I aminoacyl-tRNA synthetases"/>
    <property type="match status" value="1"/>
</dbReference>
<evidence type="ECO:0000313" key="3">
    <source>
        <dbReference type="EMBL" id="CAB4994846.1"/>
    </source>
</evidence>
<dbReference type="Pfam" id="PF23493">
    <property type="entry name" value="CysS_C"/>
    <property type="match status" value="1"/>
</dbReference>
<dbReference type="InterPro" id="IPR009080">
    <property type="entry name" value="tRNAsynth_Ia_anticodon-bd"/>
</dbReference>
<proteinExistence type="predicted"/>
<organism evidence="3">
    <name type="scientific">freshwater metagenome</name>
    <dbReference type="NCBI Taxonomy" id="449393"/>
    <lineage>
        <taxon>unclassified sequences</taxon>
        <taxon>metagenomes</taxon>
        <taxon>ecological metagenomes</taxon>
    </lineage>
</organism>
<name>A0A6J7NP14_9ZZZZ</name>
<dbReference type="GO" id="GO:0006418">
    <property type="term" value="P:tRNA aminoacylation for protein translation"/>
    <property type="evidence" value="ECO:0007669"/>
    <property type="project" value="InterPro"/>
</dbReference>
<accession>A0A6J7NP14</accession>
<evidence type="ECO:0000259" key="1">
    <source>
        <dbReference type="Pfam" id="PF23493"/>
    </source>
</evidence>
<reference evidence="3" key="1">
    <citation type="submission" date="2020-05" db="EMBL/GenBank/DDBJ databases">
        <authorList>
            <person name="Chiriac C."/>
            <person name="Salcher M."/>
            <person name="Ghai R."/>
            <person name="Kavagutti S V."/>
        </authorList>
    </citation>
    <scope>NUCLEOTIDE SEQUENCE</scope>
</reference>
<dbReference type="Gene3D" id="1.20.120.1910">
    <property type="entry name" value="Cysteine-tRNA ligase, C-terminal anti-codon recognition domain"/>
    <property type="match status" value="1"/>
</dbReference>
<dbReference type="EMBL" id="CAFBNF010000298">
    <property type="protein sequence ID" value="CAB4961283.1"/>
    <property type="molecule type" value="Genomic_DNA"/>
</dbReference>
<feature type="domain" description="Cysteinyl-tRNA ligase anticodon binding" evidence="1">
    <location>
        <begin position="344"/>
        <end position="383"/>
    </location>
</feature>
<dbReference type="InterPro" id="IPR029062">
    <property type="entry name" value="Class_I_gatase-like"/>
</dbReference>
<dbReference type="Gene3D" id="3.40.50.880">
    <property type="match status" value="1"/>
</dbReference>
<dbReference type="EMBL" id="CAFBOZ010000026">
    <property type="protein sequence ID" value="CAB4994846.1"/>
    <property type="molecule type" value="Genomic_DNA"/>
</dbReference>
<sequence length="386" mass="41051">MILGSGETSPTMVTPHQRLFARLGVAGEVSAVLLDTPFGFQENADELTERIQVYFRDSVGREVGVASLRSRAVAADDPGAAARSMLALQQSRWVFAGPGSPSYALAQWYDTDVVELLDDTLRSGGAVVFASAAALTLGAFTIPVYEIYKVGADPVWLEGLDVLGRATGLNAAVVPHFDNAEGGTHDTRFCYMGERRLADLLDQLPDDAFVLGIDEHTGMVVDLDSGAIEVVGRGGVTIRTHSEQTRFVQGDDLSVAAIATVVGSAQRPDPVEPPSFVVTPASVAQALDEGEVSAAVDGILRLYAESRGEADHDVVRRLIAALGERAANAPVDVESIVGPYLELLLELRASARADKRFADSDLIRDRLAAAGVEIRDTPEGPQWALT</sequence>
<gene>
    <name evidence="2" type="ORF">UFOPK3773_02007</name>
    <name evidence="3" type="ORF">UFOPK3992_00285</name>
</gene>
<protein>
    <submittedName>
        <fullName evidence="3">Unannotated protein</fullName>
    </submittedName>
</protein>
<dbReference type="InterPro" id="IPR056411">
    <property type="entry name" value="CysS_C"/>
</dbReference>